<reference evidence="1 2" key="1">
    <citation type="journal article" date="2018" name="Nat. Genet.">
        <title>The Rosa genome provides new insights in the design of modern roses.</title>
        <authorList>
            <person name="Bendahmane M."/>
        </authorList>
    </citation>
    <scope>NUCLEOTIDE SEQUENCE [LARGE SCALE GENOMIC DNA]</scope>
    <source>
        <strain evidence="2">cv. Old Blush</strain>
    </source>
</reference>
<dbReference type="Gramene" id="PRQ27931">
    <property type="protein sequence ID" value="PRQ27931"/>
    <property type="gene ID" value="RchiOBHm_Chr6g0310611"/>
</dbReference>
<protein>
    <submittedName>
        <fullName evidence="1">Uncharacterized protein</fullName>
    </submittedName>
</protein>
<name>A0A2P6Q177_ROSCH</name>
<evidence type="ECO:0000313" key="2">
    <source>
        <dbReference type="Proteomes" id="UP000238479"/>
    </source>
</evidence>
<accession>A0A2P6Q177</accession>
<sequence>MSLNDVISEETMNLNNVIDDEDWKCFVALYIRVNSKSHFSGALTAAWSQYFSPIEDSLK</sequence>
<dbReference type="EMBL" id="PDCK01000044">
    <property type="protein sequence ID" value="PRQ27931.1"/>
    <property type="molecule type" value="Genomic_DNA"/>
</dbReference>
<evidence type="ECO:0000313" key="1">
    <source>
        <dbReference type="EMBL" id="PRQ27931.1"/>
    </source>
</evidence>
<organism evidence="1 2">
    <name type="scientific">Rosa chinensis</name>
    <name type="common">China rose</name>
    <dbReference type="NCBI Taxonomy" id="74649"/>
    <lineage>
        <taxon>Eukaryota</taxon>
        <taxon>Viridiplantae</taxon>
        <taxon>Streptophyta</taxon>
        <taxon>Embryophyta</taxon>
        <taxon>Tracheophyta</taxon>
        <taxon>Spermatophyta</taxon>
        <taxon>Magnoliopsida</taxon>
        <taxon>eudicotyledons</taxon>
        <taxon>Gunneridae</taxon>
        <taxon>Pentapetalae</taxon>
        <taxon>rosids</taxon>
        <taxon>fabids</taxon>
        <taxon>Rosales</taxon>
        <taxon>Rosaceae</taxon>
        <taxon>Rosoideae</taxon>
        <taxon>Rosoideae incertae sedis</taxon>
        <taxon>Rosa</taxon>
    </lineage>
</organism>
<comment type="caution">
    <text evidence="1">The sequence shown here is derived from an EMBL/GenBank/DDBJ whole genome shotgun (WGS) entry which is preliminary data.</text>
</comment>
<dbReference type="Proteomes" id="UP000238479">
    <property type="component" value="Chromosome 6"/>
</dbReference>
<keyword evidence="2" id="KW-1185">Reference proteome</keyword>
<gene>
    <name evidence="1" type="ORF">RchiOBHm_Chr6g0310611</name>
</gene>
<dbReference type="AlphaFoldDB" id="A0A2P6Q177"/>
<proteinExistence type="predicted"/>